<keyword evidence="2" id="KW-1134">Transmembrane beta strand</keyword>
<protein>
    <submittedName>
        <fullName evidence="4">Uncharacterized protein</fullName>
    </submittedName>
</protein>
<comment type="caution">
    <text evidence="4">The sequence shown here is derived from an EMBL/GenBank/DDBJ whole genome shotgun (WGS) entry which is preliminary data.</text>
</comment>
<evidence type="ECO:0000313" key="4">
    <source>
        <dbReference type="EMBL" id="KAL0263776.1"/>
    </source>
</evidence>
<keyword evidence="3" id="KW-0496">Mitochondrion</keyword>
<dbReference type="InterPro" id="IPR023614">
    <property type="entry name" value="Porin_dom_sf"/>
</dbReference>
<reference evidence="4" key="1">
    <citation type="journal article" date="2024" name="Gigascience">
        <title>Chromosome-level genome of the poultry shaft louse Menopon gallinae provides insight into the host-switching and adaptive evolution of parasitic lice.</title>
        <authorList>
            <person name="Xu Y."/>
            <person name="Ma L."/>
            <person name="Liu S."/>
            <person name="Liang Y."/>
            <person name="Liu Q."/>
            <person name="He Z."/>
            <person name="Tian L."/>
            <person name="Duan Y."/>
            <person name="Cai W."/>
            <person name="Li H."/>
            <person name="Song F."/>
        </authorList>
    </citation>
    <scope>NUCLEOTIDE SEQUENCE</scope>
    <source>
        <strain evidence="4">Cailab_2023a</strain>
    </source>
</reference>
<accession>A0AAW2H622</accession>
<keyword evidence="3" id="KW-1000">Mitochondrion outer membrane</keyword>
<name>A0AAW2H622_9NEOP</name>
<keyword evidence="2" id="KW-0472">Membrane</keyword>
<comment type="subcellular location">
    <subcellularLocation>
        <location evidence="1">Mitochondrion outer membrane</location>
    </subcellularLocation>
</comment>
<dbReference type="SUPFAM" id="SSF56935">
    <property type="entry name" value="Porins"/>
    <property type="match status" value="1"/>
</dbReference>
<dbReference type="EMBL" id="JARGDH010000093">
    <property type="protein sequence ID" value="KAL0263776.1"/>
    <property type="molecule type" value="Genomic_DNA"/>
</dbReference>
<evidence type="ECO:0000256" key="3">
    <source>
        <dbReference type="ARBA" id="ARBA00022787"/>
    </source>
</evidence>
<proteinExistence type="predicted"/>
<evidence type="ECO:0000256" key="1">
    <source>
        <dbReference type="ARBA" id="ARBA00004294"/>
    </source>
</evidence>
<keyword evidence="2" id="KW-0812">Transmembrane</keyword>
<sequence>MANTIVNFEEGGRFVVGTKEVGSYPNYLGVIIYSTDKPTDRFNPANDSSFKLHGSIINGDKITLPSGTNYIGLEQLVTHNEKSLQIDGGNSNTTIVDKGVAEENENEVDEASEPNIEDTYYTEDNESNSINHSYELVEDSYKEDNTLGDNIIAENTNYVKNGEFNLNAVLETAKNIGKSEDSSYILEELGSSNISSEVVENMYQIDEANSMAYVIDTVVLASFLLTGAAKAADVYRDEFNTFTVNVKAQAYATHDNYGFVDHGKGKTVAPVELQGTPAHNTRNSVMFGGCPETGFAYTGVFAEESLVVGLSVDGGKDSLRYYPIPGNDKLNFKKDYKASAMLQYNIYDGLKIGAAYNITGFRVSSDTKAETNNDLDRQRAQNIVGGINYNKGRTNMGITGSYQFYRYNVNPSDIMKNQSYGVEAGISYDISGMGVGFRPSVQFDFRKSYNELKKQNKDGSFSTTKENFINVEALELGLSYYVTPNLYYQGAAVLDLRTNKRIAKADGIDTTKNKCTAHHFFGVGVVYKF</sequence>
<dbReference type="AlphaFoldDB" id="A0AAW2H622"/>
<gene>
    <name evidence="4" type="ORF">PYX00_011074</name>
</gene>
<dbReference type="GO" id="GO:0005741">
    <property type="term" value="C:mitochondrial outer membrane"/>
    <property type="evidence" value="ECO:0007669"/>
    <property type="project" value="UniProtKB-SubCell"/>
</dbReference>
<dbReference type="Gene3D" id="2.40.160.10">
    <property type="entry name" value="Porin"/>
    <property type="match status" value="1"/>
</dbReference>
<organism evidence="4">
    <name type="scientific">Menopon gallinae</name>
    <name type="common">poultry shaft louse</name>
    <dbReference type="NCBI Taxonomy" id="328185"/>
    <lineage>
        <taxon>Eukaryota</taxon>
        <taxon>Metazoa</taxon>
        <taxon>Ecdysozoa</taxon>
        <taxon>Arthropoda</taxon>
        <taxon>Hexapoda</taxon>
        <taxon>Insecta</taxon>
        <taxon>Pterygota</taxon>
        <taxon>Neoptera</taxon>
        <taxon>Paraneoptera</taxon>
        <taxon>Psocodea</taxon>
        <taxon>Troctomorpha</taxon>
        <taxon>Phthiraptera</taxon>
        <taxon>Amblycera</taxon>
        <taxon>Menoponidae</taxon>
        <taxon>Menopon</taxon>
    </lineage>
</organism>
<evidence type="ECO:0000256" key="2">
    <source>
        <dbReference type="ARBA" id="ARBA00022452"/>
    </source>
</evidence>